<gene>
    <name evidence="1" type="ORF">ASTO00021_LOCUS15996</name>
</gene>
<sequence>MASATQKEEDNMKLKAISSNVEVALKELGSYHKYVDEVTEYGHSVYLEHNKMEGFEETKEYAHNILCTLALHVHVVAANLTEHLNLQSIELAKLDVEAKTAESRLKLLRCESSRSGQLFRPTKSSQKYLHSQKIVQLEGDQIPAPARKLPACGQLDFQNYIPPCRRHNQSQK</sequence>
<name>A0A7S3PP94_9STRA</name>
<evidence type="ECO:0008006" key="2">
    <source>
        <dbReference type="Google" id="ProtNLM"/>
    </source>
</evidence>
<accession>A0A7S3PP94</accession>
<organism evidence="1">
    <name type="scientific">Aplanochytrium stocchinoi</name>
    <dbReference type="NCBI Taxonomy" id="215587"/>
    <lineage>
        <taxon>Eukaryota</taxon>
        <taxon>Sar</taxon>
        <taxon>Stramenopiles</taxon>
        <taxon>Bigyra</taxon>
        <taxon>Labyrinthulomycetes</taxon>
        <taxon>Thraustochytrida</taxon>
        <taxon>Thraustochytriidae</taxon>
        <taxon>Aplanochytrium</taxon>
    </lineage>
</organism>
<protein>
    <recommendedName>
        <fullName evidence="2">Abl-interactor homeo-domain homologous domain-containing protein</fullName>
    </recommendedName>
</protein>
<dbReference type="EMBL" id="HBIN01020895">
    <property type="protein sequence ID" value="CAE0445995.1"/>
    <property type="molecule type" value="Transcribed_RNA"/>
</dbReference>
<reference evidence="1" key="1">
    <citation type="submission" date="2021-01" db="EMBL/GenBank/DDBJ databases">
        <authorList>
            <person name="Corre E."/>
            <person name="Pelletier E."/>
            <person name="Niang G."/>
            <person name="Scheremetjew M."/>
            <person name="Finn R."/>
            <person name="Kale V."/>
            <person name="Holt S."/>
            <person name="Cochrane G."/>
            <person name="Meng A."/>
            <person name="Brown T."/>
            <person name="Cohen L."/>
        </authorList>
    </citation>
    <scope>NUCLEOTIDE SEQUENCE</scope>
    <source>
        <strain evidence="1">GSBS06</strain>
    </source>
</reference>
<evidence type="ECO:0000313" key="1">
    <source>
        <dbReference type="EMBL" id="CAE0445995.1"/>
    </source>
</evidence>
<dbReference type="Gene3D" id="6.10.140.1620">
    <property type="match status" value="1"/>
</dbReference>
<proteinExistence type="predicted"/>
<dbReference type="AlphaFoldDB" id="A0A7S3PP94"/>